<protein>
    <recommendedName>
        <fullName evidence="2">Protein kinase domain-containing protein</fullName>
    </recommendedName>
</protein>
<dbReference type="InterPro" id="IPR008271">
    <property type="entry name" value="Ser/Thr_kinase_AS"/>
</dbReference>
<dbReference type="EMBL" id="NHYE01001260">
    <property type="protein sequence ID" value="PPQ97382.1"/>
    <property type="molecule type" value="Genomic_DNA"/>
</dbReference>
<dbReference type="FunCoup" id="A0A409Y319">
    <property type="interactions" value="81"/>
</dbReference>
<comment type="caution">
    <text evidence="3">The sequence shown here is derived from an EMBL/GenBank/DDBJ whole genome shotgun (WGS) entry which is preliminary data.</text>
</comment>
<accession>A0A409Y319</accession>
<feature type="region of interest" description="Disordered" evidence="1">
    <location>
        <begin position="197"/>
        <end position="232"/>
    </location>
</feature>
<dbReference type="Gene3D" id="3.30.200.20">
    <property type="entry name" value="Phosphorylase Kinase, domain 1"/>
    <property type="match status" value="1"/>
</dbReference>
<feature type="region of interest" description="Disordered" evidence="1">
    <location>
        <begin position="254"/>
        <end position="290"/>
    </location>
</feature>
<dbReference type="STRING" id="231916.A0A409Y319"/>
<dbReference type="PANTHER" id="PTHR44167:SF24">
    <property type="entry name" value="SERINE_THREONINE-PROTEIN KINASE CHK2"/>
    <property type="match status" value="1"/>
</dbReference>
<feature type="compositionally biased region" description="Polar residues" evidence="1">
    <location>
        <begin position="23"/>
        <end position="38"/>
    </location>
</feature>
<reference evidence="3 4" key="1">
    <citation type="journal article" date="2018" name="Evol. Lett.">
        <title>Horizontal gene cluster transfer increased hallucinogenic mushroom diversity.</title>
        <authorList>
            <person name="Reynolds H.T."/>
            <person name="Vijayakumar V."/>
            <person name="Gluck-Thaler E."/>
            <person name="Korotkin H.B."/>
            <person name="Matheny P.B."/>
            <person name="Slot J.C."/>
        </authorList>
    </citation>
    <scope>NUCLEOTIDE SEQUENCE [LARGE SCALE GENOMIC DNA]</scope>
    <source>
        <strain evidence="3 4">SRW20</strain>
    </source>
</reference>
<dbReference type="SUPFAM" id="SSF56112">
    <property type="entry name" value="Protein kinase-like (PK-like)"/>
    <property type="match status" value="1"/>
</dbReference>
<dbReference type="Proteomes" id="UP000284706">
    <property type="component" value="Unassembled WGS sequence"/>
</dbReference>
<dbReference type="GO" id="GO:0005634">
    <property type="term" value="C:nucleus"/>
    <property type="evidence" value="ECO:0007669"/>
    <property type="project" value="TreeGrafter"/>
</dbReference>
<evidence type="ECO:0000256" key="1">
    <source>
        <dbReference type="SAM" id="MobiDB-lite"/>
    </source>
</evidence>
<dbReference type="InterPro" id="IPR011009">
    <property type="entry name" value="Kinase-like_dom_sf"/>
</dbReference>
<feature type="region of interest" description="Disordered" evidence="1">
    <location>
        <begin position="1"/>
        <end position="63"/>
    </location>
</feature>
<dbReference type="GO" id="GO:0005524">
    <property type="term" value="F:ATP binding"/>
    <property type="evidence" value="ECO:0007669"/>
    <property type="project" value="InterPro"/>
</dbReference>
<dbReference type="PROSITE" id="PS00108">
    <property type="entry name" value="PROTEIN_KINASE_ST"/>
    <property type="match status" value="1"/>
</dbReference>
<dbReference type="AlphaFoldDB" id="A0A409Y319"/>
<organism evidence="3 4">
    <name type="scientific">Gymnopilus dilepis</name>
    <dbReference type="NCBI Taxonomy" id="231916"/>
    <lineage>
        <taxon>Eukaryota</taxon>
        <taxon>Fungi</taxon>
        <taxon>Dikarya</taxon>
        <taxon>Basidiomycota</taxon>
        <taxon>Agaricomycotina</taxon>
        <taxon>Agaricomycetes</taxon>
        <taxon>Agaricomycetidae</taxon>
        <taxon>Agaricales</taxon>
        <taxon>Agaricineae</taxon>
        <taxon>Hymenogastraceae</taxon>
        <taxon>Gymnopilus</taxon>
    </lineage>
</organism>
<gene>
    <name evidence="3" type="ORF">CVT26_006616</name>
</gene>
<feature type="domain" description="Protein kinase" evidence="2">
    <location>
        <begin position="39"/>
        <end position="397"/>
    </location>
</feature>
<evidence type="ECO:0000313" key="3">
    <source>
        <dbReference type="EMBL" id="PPQ97382.1"/>
    </source>
</evidence>
<dbReference type="GO" id="GO:0044773">
    <property type="term" value="P:mitotic DNA damage checkpoint signaling"/>
    <property type="evidence" value="ECO:0007669"/>
    <property type="project" value="TreeGrafter"/>
</dbReference>
<dbReference type="Pfam" id="PF00069">
    <property type="entry name" value="Pkinase"/>
    <property type="match status" value="2"/>
</dbReference>
<name>A0A409Y319_9AGAR</name>
<feature type="compositionally biased region" description="Polar residues" evidence="1">
    <location>
        <begin position="275"/>
        <end position="286"/>
    </location>
</feature>
<dbReference type="InParanoid" id="A0A409Y319"/>
<dbReference type="PANTHER" id="PTHR44167">
    <property type="entry name" value="OVARIAN-SPECIFIC SERINE/THREONINE-PROTEIN KINASE LOK-RELATED"/>
    <property type="match status" value="1"/>
</dbReference>
<sequence length="441" mass="49972">MYEPDDTPWSELPPFDPEEPVRTTDTLHSSSSRRQLNQYIRGDKIGKGKHGDAVKAVRRTNPRDKMKLLRRNYQQESQNGRPPLNSTMNSIRKEIAIMKKCRHGNVVRLIEVIDDSQDEKIYMIMELLPGGPVEWSNTDHRPILLLQQARRILRDTILGLEYLHHEGIIHRDIKPANILYTGDRRSVKIIDFGVAHYSPPPPKAKQGKGKQAEQDLRREPYSIDPSLFPKSDLRKRAGTPSFLAPEVVWVSPDGPDLSPSPSFDNFSPSLGEDSPGQTSTTFSTPAPRQRPPITKAIDVWSLGVTFYCLLFGHTPFNVPVSPNENVHHSEFVLYNQILSKDWNADEFMGADRVPTGGRHPPVSDGDGYSVIQLLDHMLQKNPTHRIELPELKAHPWVLKDIENPKEWLRLTSPPDDSTPKTSSNWVKSAGKKFLKLIPGTR</sequence>
<dbReference type="PROSITE" id="PS50011">
    <property type="entry name" value="PROTEIN_KINASE_DOM"/>
    <property type="match status" value="1"/>
</dbReference>
<feature type="compositionally biased region" description="Basic and acidic residues" evidence="1">
    <location>
        <begin position="41"/>
        <end position="63"/>
    </location>
</feature>
<dbReference type="Gene3D" id="1.10.510.10">
    <property type="entry name" value="Transferase(Phosphotransferase) domain 1"/>
    <property type="match status" value="1"/>
</dbReference>
<dbReference type="SMART" id="SM00220">
    <property type="entry name" value="S_TKc"/>
    <property type="match status" value="1"/>
</dbReference>
<evidence type="ECO:0000313" key="4">
    <source>
        <dbReference type="Proteomes" id="UP000284706"/>
    </source>
</evidence>
<dbReference type="OrthoDB" id="68483at2759"/>
<feature type="compositionally biased region" description="Low complexity" evidence="1">
    <location>
        <begin position="254"/>
        <end position="270"/>
    </location>
</feature>
<proteinExistence type="predicted"/>
<evidence type="ECO:0000259" key="2">
    <source>
        <dbReference type="PROSITE" id="PS50011"/>
    </source>
</evidence>
<dbReference type="GO" id="GO:0004674">
    <property type="term" value="F:protein serine/threonine kinase activity"/>
    <property type="evidence" value="ECO:0007669"/>
    <property type="project" value="TreeGrafter"/>
</dbReference>
<dbReference type="CDD" id="cd14008">
    <property type="entry name" value="STKc_LKB1_CaMKK"/>
    <property type="match status" value="1"/>
</dbReference>
<feature type="compositionally biased region" description="Basic and acidic residues" evidence="1">
    <location>
        <begin position="210"/>
        <end position="221"/>
    </location>
</feature>
<dbReference type="InterPro" id="IPR000719">
    <property type="entry name" value="Prot_kinase_dom"/>
</dbReference>
<keyword evidence="4" id="KW-1185">Reference proteome</keyword>